<dbReference type="EMBL" id="JACRSW010000027">
    <property type="protein sequence ID" value="MBC8557469.1"/>
    <property type="molecule type" value="Genomic_DNA"/>
</dbReference>
<organism evidence="1 2">
    <name type="scientific">Jutongia hominis</name>
    <dbReference type="NCBI Taxonomy" id="2763664"/>
    <lineage>
        <taxon>Bacteria</taxon>
        <taxon>Bacillati</taxon>
        <taxon>Bacillota</taxon>
        <taxon>Clostridia</taxon>
        <taxon>Lachnospirales</taxon>
        <taxon>Lachnospiraceae</taxon>
        <taxon>Jutongia</taxon>
    </lineage>
</organism>
<evidence type="ECO:0000313" key="2">
    <source>
        <dbReference type="Proteomes" id="UP000637513"/>
    </source>
</evidence>
<accession>A0ABR7MUY2</accession>
<dbReference type="Proteomes" id="UP000637513">
    <property type="component" value="Unassembled WGS sequence"/>
</dbReference>
<gene>
    <name evidence="1" type="ORF">H8700_07090</name>
</gene>
<name>A0ABR7MUY2_9FIRM</name>
<sequence length="99" mass="11244">MGKIKVNTSRLSKDAQTIQTCINNINSTLGDISDHVKELDRMWDGPGSEQFKKAFHDDIEKAQTMISNLTKLYTYETNAQSKYEECESKVGQLVDEIKV</sequence>
<evidence type="ECO:0000313" key="1">
    <source>
        <dbReference type="EMBL" id="MBC8557469.1"/>
    </source>
</evidence>
<proteinExistence type="predicted"/>
<dbReference type="RefSeq" id="WP_249304661.1">
    <property type="nucleotide sequence ID" value="NZ_JACRSW010000027.1"/>
</dbReference>
<dbReference type="SUPFAM" id="SSF140453">
    <property type="entry name" value="EsxAB dimer-like"/>
    <property type="match status" value="1"/>
</dbReference>
<dbReference type="Pfam" id="PF06013">
    <property type="entry name" value="WXG100"/>
    <property type="match status" value="1"/>
</dbReference>
<reference evidence="1 2" key="1">
    <citation type="submission" date="2020-08" db="EMBL/GenBank/DDBJ databases">
        <title>Genome public.</title>
        <authorList>
            <person name="Liu C."/>
            <person name="Sun Q."/>
        </authorList>
    </citation>
    <scope>NUCLEOTIDE SEQUENCE [LARGE SCALE GENOMIC DNA]</scope>
    <source>
        <strain evidence="1 2">BX3</strain>
    </source>
</reference>
<comment type="caution">
    <text evidence="1">The sequence shown here is derived from an EMBL/GenBank/DDBJ whole genome shotgun (WGS) entry which is preliminary data.</text>
</comment>
<dbReference type="InterPro" id="IPR010310">
    <property type="entry name" value="T7SS_ESAT-6-like"/>
</dbReference>
<dbReference type="InterPro" id="IPR036689">
    <property type="entry name" value="ESAT-6-like_sf"/>
</dbReference>
<keyword evidence="2" id="KW-1185">Reference proteome</keyword>
<dbReference type="Gene3D" id="1.10.287.1060">
    <property type="entry name" value="ESAT-6-like"/>
    <property type="match status" value="1"/>
</dbReference>
<protein>
    <submittedName>
        <fullName evidence="1">WXG100 family type VII secretion target</fullName>
    </submittedName>
</protein>